<dbReference type="EMBL" id="JOTP01000016">
    <property type="protein sequence ID" value="KEP25844.1"/>
    <property type="molecule type" value="Genomic_DNA"/>
</dbReference>
<comment type="caution">
    <text evidence="1">The sequence shown here is derived from an EMBL/GenBank/DDBJ whole genome shotgun (WGS) entry which is preliminary data.</text>
</comment>
<accession>A0A081L9B8</accession>
<evidence type="ECO:0000313" key="2">
    <source>
        <dbReference type="Proteomes" id="UP000028091"/>
    </source>
</evidence>
<name>A0A081L9B8_9BACI</name>
<organism evidence="1 2">
    <name type="scientific">Bacillus zhangzhouensis</name>
    <dbReference type="NCBI Taxonomy" id="1178540"/>
    <lineage>
        <taxon>Bacteria</taxon>
        <taxon>Bacillati</taxon>
        <taxon>Bacillota</taxon>
        <taxon>Bacilli</taxon>
        <taxon>Bacillales</taxon>
        <taxon>Bacillaceae</taxon>
        <taxon>Bacillus</taxon>
    </lineage>
</organism>
<keyword evidence="2" id="KW-1185">Reference proteome</keyword>
<gene>
    <name evidence="1" type="ORF">BA70_05680</name>
</gene>
<dbReference type="AlphaFoldDB" id="A0A081L9B8"/>
<dbReference type="eggNOG" id="ENOG50307U1">
    <property type="taxonomic scope" value="Bacteria"/>
</dbReference>
<dbReference type="RefSeq" id="WP_024425245.1">
    <property type="nucleotide sequence ID" value="NZ_JAVIKA010000006.1"/>
</dbReference>
<dbReference type="OrthoDB" id="2872896at2"/>
<dbReference type="GeneID" id="61767528"/>
<dbReference type="Proteomes" id="UP000028091">
    <property type="component" value="Unassembled WGS sequence"/>
</dbReference>
<protein>
    <submittedName>
        <fullName evidence="1">Uncharacterized protein</fullName>
    </submittedName>
</protein>
<sequence length="93" mass="10882">MSTLEVFRQFLVDHYPALQDELWLKDVDTLRISPILHPFLKSKLPEGIEKFTCVLFTQQTDQTAAPLKVYLLLDEYEQSLYAIDLMNEQIALH</sequence>
<proteinExistence type="predicted"/>
<evidence type="ECO:0000313" key="1">
    <source>
        <dbReference type="EMBL" id="KEP25844.1"/>
    </source>
</evidence>
<reference evidence="1 2" key="1">
    <citation type="submission" date="2012-09" db="EMBL/GenBank/DDBJ databases">
        <title>Genome Sequence of Bacillus sp. DW5-4.</title>
        <authorList>
            <person name="Lai Q."/>
            <person name="Liu Y."/>
            <person name="Shao Z."/>
        </authorList>
    </citation>
    <scope>NUCLEOTIDE SEQUENCE [LARGE SCALE GENOMIC DNA]</scope>
    <source>
        <strain evidence="1 2">DW5-4</strain>
    </source>
</reference>